<evidence type="ECO:0000313" key="10">
    <source>
        <dbReference type="EMBL" id="NBJ62796.1"/>
    </source>
</evidence>
<protein>
    <submittedName>
        <fullName evidence="10">Putative tuftelin-interacting protein tip39</fullName>
    </submittedName>
</protein>
<dbReference type="InterPro" id="IPR000467">
    <property type="entry name" value="G_patch_dom"/>
</dbReference>
<comment type="subcellular location">
    <subcellularLocation>
        <location evidence="1 7">Nucleus</location>
    </subcellularLocation>
</comment>
<reference evidence="10" key="1">
    <citation type="submission" date="2019-10" db="EMBL/GenBank/DDBJ databases">
        <title>Short sand fly seasons in Tbilisi, Georgia, hinder development of host immunity to saliva of the visceral leishmaniasis vector Phlebotomus kandelakii.</title>
        <authorList>
            <person name="Oliveira F."/>
            <person name="Giorgobiani E."/>
            <person name="Guimaraes-Costa A.B."/>
            <person name="Abdeladhim M."/>
            <person name="Oristian J."/>
            <person name="Tskhvaradze L."/>
            <person name="Tsertsvadze N."/>
            <person name="Zakalashvili M."/>
            <person name="Valenzuela J.G."/>
            <person name="Kamhawi S."/>
        </authorList>
    </citation>
    <scope>NUCLEOTIDE SEQUENCE</scope>
    <source>
        <strain evidence="10">Wild-capture in Tbilisi</strain>
        <tissue evidence="10">Salivary glands</tissue>
    </source>
</reference>
<accession>A0A6B2EKK5</accession>
<evidence type="ECO:0000256" key="5">
    <source>
        <dbReference type="ARBA" id="ARBA00023187"/>
    </source>
</evidence>
<organism evidence="10">
    <name type="scientific">Phlebotomus kandelakii</name>
    <dbReference type="NCBI Taxonomy" id="1109342"/>
    <lineage>
        <taxon>Eukaryota</taxon>
        <taxon>Metazoa</taxon>
        <taxon>Ecdysozoa</taxon>
        <taxon>Arthropoda</taxon>
        <taxon>Hexapoda</taxon>
        <taxon>Insecta</taxon>
        <taxon>Pterygota</taxon>
        <taxon>Neoptera</taxon>
        <taxon>Endopterygota</taxon>
        <taxon>Diptera</taxon>
        <taxon>Nematocera</taxon>
        <taxon>Psychodoidea</taxon>
        <taxon>Psychodidae</taxon>
        <taxon>Phlebotomus</taxon>
        <taxon>Larroussius</taxon>
    </lineage>
</organism>
<name>A0A6B2EKK5_9DIPT</name>
<dbReference type="InterPro" id="IPR022159">
    <property type="entry name" value="STIP/TFIP11_N"/>
</dbReference>
<feature type="compositionally biased region" description="Basic and acidic residues" evidence="8">
    <location>
        <begin position="196"/>
        <end position="225"/>
    </location>
</feature>
<evidence type="ECO:0000256" key="7">
    <source>
        <dbReference type="PIRNR" id="PIRNR017706"/>
    </source>
</evidence>
<dbReference type="SMART" id="SM00443">
    <property type="entry name" value="G_patch"/>
    <property type="match status" value="1"/>
</dbReference>
<dbReference type="GO" id="GO:0003676">
    <property type="term" value="F:nucleic acid binding"/>
    <property type="evidence" value="ECO:0007669"/>
    <property type="project" value="InterPro"/>
</dbReference>
<feature type="region of interest" description="Disordered" evidence="8">
    <location>
        <begin position="192"/>
        <end position="227"/>
    </location>
</feature>
<dbReference type="InterPro" id="IPR022783">
    <property type="entry name" value="GCFC_dom"/>
</dbReference>
<sequence length="804" mass="91299">MSDNEYEKFEITDYDLDNEFNPNRRRRLTKNQQIYGMWADDSDNEDATDFPRKGRAKDYSAPVSFVAGGVQQSGKKEKKDVKSEEEDDEADARPSFSSRTTYDTSSESDEESPSIQTTAGFRRSGQTQIPGSVGKWEQHTKGIGAKLLMQMGFQPGKGLGKSLQGISTPVQAHVRKGRGAIGAYGPEKAATLADQKPVKKIDEDEKEEKEFKEKLSQWRRDDTSKSKKSKYTYKSAQDVIEKGKKGPFIDRLSSNLGNVTVIDMTGPEKRVLSGYHALGQTKAADETLYDPKSTKKSSNFTLPELMHNLNLIVDLCEQDIIRTDKSQRSANDRETALQHDQENLRRIVDLEEKHIRTLEEVVDLVEQLVDPEEEISLDEAERCFLTLQMDFPGEYREFGLCDLASGVIAPLVASHLKTWRPLEEPTRHTELIRRWKGILEIHSGETRNVFNPYSAIVWSGVVPSLRQAAGLWDPRLHQPMVALLDAWAPLFPAWVLDSVLEQIVMPRLQSAVEAWDPLTDTLPIHVWIHPWTGLLGSKMEESIYSIIRDKLASALTSWTPQDRSARAMLVPWKGVFPDGDLQMFLLKSIVPKLQVVLAEYIINPLQQDLEPWNQVWEWHELLSPLTIAQLLDKYFFPKWMQTLVIWLNQSPNLDQVSRWYSGWKNMLSDEVLQQTVVKEHFRRALEIMHRATATPIPMMGIDSGIPTIDLTGPPSVVPPPPSLLDLQLQPPVAMEFKELVLQKCSERGIIFAPMPGRREMGKQVYRIGKMFCYIDRSVIMMSDGNLNSWTPMSLNSILDKALLG</sequence>
<evidence type="ECO:0000256" key="4">
    <source>
        <dbReference type="ARBA" id="ARBA00022728"/>
    </source>
</evidence>
<dbReference type="PANTHER" id="PTHR23329">
    <property type="entry name" value="TUFTELIN-INTERACTING PROTEIN 11-RELATED"/>
    <property type="match status" value="1"/>
</dbReference>
<comment type="similarity">
    <text evidence="2 7">Belongs to the TFP11/STIP family.</text>
</comment>
<evidence type="ECO:0000256" key="6">
    <source>
        <dbReference type="ARBA" id="ARBA00023242"/>
    </source>
</evidence>
<keyword evidence="6 7" id="KW-0539">Nucleus</keyword>
<keyword evidence="5 7" id="KW-0508">mRNA splicing</keyword>
<feature type="compositionally biased region" description="Polar residues" evidence="8">
    <location>
        <begin position="115"/>
        <end position="130"/>
    </location>
</feature>
<evidence type="ECO:0000259" key="9">
    <source>
        <dbReference type="PROSITE" id="PS50174"/>
    </source>
</evidence>
<dbReference type="PANTHER" id="PTHR23329:SF1">
    <property type="entry name" value="TUFTELIN-INTERACTING PROTEIN 11"/>
    <property type="match status" value="1"/>
</dbReference>
<dbReference type="PROSITE" id="PS50174">
    <property type="entry name" value="G_PATCH"/>
    <property type="match status" value="1"/>
</dbReference>
<dbReference type="Pfam" id="PF12457">
    <property type="entry name" value="TIP_N"/>
    <property type="match status" value="1"/>
</dbReference>
<feature type="region of interest" description="Disordered" evidence="8">
    <location>
        <begin position="33"/>
        <end position="138"/>
    </location>
</feature>
<evidence type="ECO:0000256" key="8">
    <source>
        <dbReference type="SAM" id="MobiDB-lite"/>
    </source>
</evidence>
<keyword evidence="4 7" id="KW-0747">Spliceosome</keyword>
<dbReference type="AlphaFoldDB" id="A0A6B2EKK5"/>
<dbReference type="EMBL" id="GIFK01005093">
    <property type="protein sequence ID" value="NBJ62796.1"/>
    <property type="molecule type" value="Transcribed_RNA"/>
</dbReference>
<feature type="compositionally biased region" description="Basic and acidic residues" evidence="8">
    <location>
        <begin position="49"/>
        <end position="58"/>
    </location>
</feature>
<dbReference type="GO" id="GO:0071008">
    <property type="term" value="C:U2-type post-mRNA release spliceosomal complex"/>
    <property type="evidence" value="ECO:0007669"/>
    <property type="project" value="TreeGrafter"/>
</dbReference>
<dbReference type="GO" id="GO:0000390">
    <property type="term" value="P:spliceosomal complex disassembly"/>
    <property type="evidence" value="ECO:0007669"/>
    <property type="project" value="InterPro"/>
</dbReference>
<proteinExistence type="inferred from homology"/>
<evidence type="ECO:0000256" key="2">
    <source>
        <dbReference type="ARBA" id="ARBA00010900"/>
    </source>
</evidence>
<evidence type="ECO:0000256" key="1">
    <source>
        <dbReference type="ARBA" id="ARBA00004123"/>
    </source>
</evidence>
<keyword evidence="3 7" id="KW-0507">mRNA processing</keyword>
<dbReference type="Pfam" id="PF07842">
    <property type="entry name" value="GCFC"/>
    <property type="match status" value="1"/>
</dbReference>
<dbReference type="InterPro" id="IPR024933">
    <property type="entry name" value="TFP11"/>
</dbReference>
<evidence type="ECO:0000256" key="3">
    <source>
        <dbReference type="ARBA" id="ARBA00022664"/>
    </source>
</evidence>
<dbReference type="InterPro" id="IPR045211">
    <property type="entry name" value="TFP11/STIP/Ntr1"/>
</dbReference>
<dbReference type="PIRSF" id="PIRSF017706">
    <property type="entry name" value="TFIP11"/>
    <property type="match status" value="1"/>
</dbReference>
<feature type="domain" description="G-patch" evidence="9">
    <location>
        <begin position="140"/>
        <end position="186"/>
    </location>
</feature>
<dbReference type="Pfam" id="PF01585">
    <property type="entry name" value="G-patch"/>
    <property type="match status" value="1"/>
</dbReference>